<evidence type="ECO:0000313" key="2">
    <source>
        <dbReference type="EMBL" id="CAG8228069.1"/>
    </source>
</evidence>
<organism evidence="2 3">
    <name type="scientific">Penicillium salamii</name>
    <dbReference type="NCBI Taxonomy" id="1612424"/>
    <lineage>
        <taxon>Eukaryota</taxon>
        <taxon>Fungi</taxon>
        <taxon>Dikarya</taxon>
        <taxon>Ascomycota</taxon>
        <taxon>Pezizomycotina</taxon>
        <taxon>Eurotiomycetes</taxon>
        <taxon>Eurotiomycetidae</taxon>
        <taxon>Eurotiales</taxon>
        <taxon>Aspergillaceae</taxon>
        <taxon>Penicillium</taxon>
    </lineage>
</organism>
<evidence type="ECO:0000313" key="3">
    <source>
        <dbReference type="Proteomes" id="UP001152646"/>
    </source>
</evidence>
<proteinExistence type="predicted"/>
<feature type="chain" id="PRO_5040799671" evidence="1">
    <location>
        <begin position="16"/>
        <end position="198"/>
    </location>
</feature>
<sequence length="198" mass="22523">MVPIALSLLLSLATCRVYLHSSHIKDSTSLSHRQKHNSNSVSDPPIQFIIQSTMGSFFSAPTSPDPAALLRAKQKCRGLFIQRNGLNILENRYPPTPSQYVTVFFNWADRGYNDEQLMALVAARIRARVGIITPEPMHHDVRWCMSLRVPQHREATDTSVADCAKVVADWIRLEIINMGVRIDRDYVFRDSHVPRWGI</sequence>
<dbReference type="AlphaFoldDB" id="A0A9W4MYY0"/>
<comment type="caution">
    <text evidence="2">The sequence shown here is derived from an EMBL/GenBank/DDBJ whole genome shotgun (WGS) entry which is preliminary data.</text>
</comment>
<evidence type="ECO:0000256" key="1">
    <source>
        <dbReference type="SAM" id="SignalP"/>
    </source>
</evidence>
<dbReference type="OrthoDB" id="4317845at2759"/>
<protein>
    <submittedName>
        <fullName evidence="2">Uncharacterized protein</fullName>
    </submittedName>
</protein>
<name>A0A9W4MYY0_9EURO</name>
<keyword evidence="1" id="KW-0732">Signal</keyword>
<feature type="signal peptide" evidence="1">
    <location>
        <begin position="1"/>
        <end position="15"/>
    </location>
</feature>
<dbReference type="EMBL" id="CAJVPA010000011">
    <property type="protein sequence ID" value="CAG8228069.1"/>
    <property type="molecule type" value="Genomic_DNA"/>
</dbReference>
<reference evidence="2" key="1">
    <citation type="submission" date="2021-07" db="EMBL/GenBank/DDBJ databases">
        <authorList>
            <person name="Branca A.L. A."/>
        </authorList>
    </citation>
    <scope>NUCLEOTIDE SEQUENCE</scope>
</reference>
<gene>
    <name evidence="2" type="ORF">PSALAMII_LOCUS236</name>
</gene>
<dbReference type="Proteomes" id="UP001152646">
    <property type="component" value="Unassembled WGS sequence"/>
</dbReference>
<accession>A0A9W4MYY0</accession>